<accession>A0A9P8N5D8</accession>
<dbReference type="RefSeq" id="XP_044724435.1">
    <property type="nucleotide sequence ID" value="XM_044860802.1"/>
</dbReference>
<keyword evidence="1" id="KW-0378">Hydrolase</keyword>
<dbReference type="GO" id="GO:0016042">
    <property type="term" value="P:lipid catabolic process"/>
    <property type="evidence" value="ECO:0007669"/>
    <property type="project" value="UniProtKB-UniRule"/>
</dbReference>
<dbReference type="Gene3D" id="3.40.50.1820">
    <property type="entry name" value="alpha/beta hydrolase"/>
    <property type="match status" value="1"/>
</dbReference>
<dbReference type="PIRSF" id="PIRSF029171">
    <property type="entry name" value="Esterase_LipA"/>
    <property type="match status" value="1"/>
</dbReference>
<organism evidence="3 4">
    <name type="scientific">Hirsutella rhossiliensis</name>
    <dbReference type="NCBI Taxonomy" id="111463"/>
    <lineage>
        <taxon>Eukaryota</taxon>
        <taxon>Fungi</taxon>
        <taxon>Dikarya</taxon>
        <taxon>Ascomycota</taxon>
        <taxon>Pezizomycotina</taxon>
        <taxon>Sordariomycetes</taxon>
        <taxon>Hypocreomycetidae</taxon>
        <taxon>Hypocreales</taxon>
        <taxon>Ophiocordycipitaceae</taxon>
        <taxon>Hirsutella</taxon>
    </lineage>
</organism>
<dbReference type="GO" id="GO:0004806">
    <property type="term" value="F:triacylglycerol lipase activity"/>
    <property type="evidence" value="ECO:0007669"/>
    <property type="project" value="UniProtKB-UniRule"/>
</dbReference>
<reference evidence="3" key="1">
    <citation type="submission" date="2021-09" db="EMBL/GenBank/DDBJ databases">
        <title>A high-quality genome of the endoparasitic fungus Hirsutella rhossiliensis with a comparison of Hirsutella genomes reveals transposable elements contributing to genome size variation.</title>
        <authorList>
            <person name="Lin R."/>
            <person name="Jiao Y."/>
            <person name="Sun X."/>
            <person name="Ling J."/>
            <person name="Xie B."/>
            <person name="Cheng X."/>
        </authorList>
    </citation>
    <scope>NUCLEOTIDE SEQUENCE</scope>
    <source>
        <strain evidence="3">HR02</strain>
    </source>
</reference>
<dbReference type="OrthoDB" id="2373480at2759"/>
<dbReference type="SUPFAM" id="SSF53474">
    <property type="entry name" value="alpha/beta-Hydrolases"/>
    <property type="match status" value="1"/>
</dbReference>
<dbReference type="InterPro" id="IPR029058">
    <property type="entry name" value="AB_hydrolase_fold"/>
</dbReference>
<protein>
    <submittedName>
        <fullName evidence="3">Secretory lipase domain-containing protein</fullName>
    </submittedName>
</protein>
<feature type="signal peptide" evidence="2">
    <location>
        <begin position="1"/>
        <end position="16"/>
    </location>
</feature>
<evidence type="ECO:0000313" key="4">
    <source>
        <dbReference type="Proteomes" id="UP000824596"/>
    </source>
</evidence>
<dbReference type="Pfam" id="PF03583">
    <property type="entry name" value="LIP"/>
    <property type="match status" value="1"/>
</dbReference>
<feature type="chain" id="PRO_5040556936" evidence="2">
    <location>
        <begin position="17"/>
        <end position="411"/>
    </location>
</feature>
<proteinExistence type="inferred from homology"/>
<dbReference type="Proteomes" id="UP000824596">
    <property type="component" value="Unassembled WGS sequence"/>
</dbReference>
<comment type="caution">
    <text evidence="3">The sequence shown here is derived from an EMBL/GenBank/DDBJ whole genome shotgun (WGS) entry which is preliminary data.</text>
</comment>
<dbReference type="AlphaFoldDB" id="A0A9P8N5D8"/>
<gene>
    <name evidence="3" type="ORF">HRG_02331</name>
</gene>
<dbReference type="InterPro" id="IPR005152">
    <property type="entry name" value="Lipase_secreted"/>
</dbReference>
<dbReference type="Gene3D" id="1.10.260.130">
    <property type="match status" value="1"/>
</dbReference>
<name>A0A9P8N5D8_9HYPO</name>
<evidence type="ECO:0000313" key="3">
    <source>
        <dbReference type="EMBL" id="KAH0966922.1"/>
    </source>
</evidence>
<keyword evidence="4" id="KW-1185">Reference proteome</keyword>
<keyword evidence="2" id="KW-0732">Signal</keyword>
<evidence type="ECO:0000256" key="2">
    <source>
        <dbReference type="PIRNR" id="PIRNR029171"/>
    </source>
</evidence>
<dbReference type="GeneID" id="68351460"/>
<evidence type="ECO:0000256" key="1">
    <source>
        <dbReference type="ARBA" id="ARBA00022801"/>
    </source>
</evidence>
<sequence length="411" mass="44476">MARVTTFSIFLLLVSAVAPITFLGSKPLIGSAGVKPSKDPFYELPQWLDRHEPGTVLRHRRTPSSISAFGIPHENLQTAHQILYRTTDNRGKATATVLTVLIPHNADYTKVLSFQAAENAATIDCAPSFGFQVQSTKDPLLNSNTTQGQLLFIGAALAQGWVAISPDYLGPKGSFGAVKLGAYATLDGIRAAINSASFTGISNKPNIAMWGYSAGGFVTFGATLIRSAYAPELEIDGAAVGGIGSMTTFRDLDVISTLNKQPTAFFIALAVLGLASQYPSLGRAIDEHLKPQNREKFYQPLHQCLEAIKADFKLLDVLDMFDDPNFLAKIPSILSEIARDNTFPDVIPGIPLFWYQYALDDLIPSAQADALVRDYCSKGATIEYHVQNGPGLDHTQYGIIGAPEALDWLKL</sequence>
<dbReference type="PANTHER" id="PTHR34853:SF5">
    <property type="entry name" value="LIP-DOMAIN-CONTAINING PROTEIN-RELATED"/>
    <property type="match status" value="1"/>
</dbReference>
<comment type="similarity">
    <text evidence="2">Belongs to the AB hydrolase superfamily. Lipase family.</text>
</comment>
<dbReference type="EMBL" id="JAIZPD010000002">
    <property type="protein sequence ID" value="KAH0966922.1"/>
    <property type="molecule type" value="Genomic_DNA"/>
</dbReference>
<dbReference type="PANTHER" id="PTHR34853">
    <property type="match status" value="1"/>
</dbReference>